<evidence type="ECO:0000256" key="1">
    <source>
        <dbReference type="SAM" id="MobiDB-lite"/>
    </source>
</evidence>
<dbReference type="EMBL" id="JAWRVI010000284">
    <property type="protein sequence ID" value="KAK4068832.1"/>
    <property type="molecule type" value="Genomic_DNA"/>
</dbReference>
<evidence type="ECO:0000313" key="2">
    <source>
        <dbReference type="EMBL" id="KAK4068832.1"/>
    </source>
</evidence>
<dbReference type="Gene3D" id="1.10.287.110">
    <property type="entry name" value="DnaJ domain"/>
    <property type="match status" value="1"/>
</dbReference>
<protein>
    <recommendedName>
        <fullName evidence="4">DnaJ domain-containing protein</fullName>
    </recommendedName>
</protein>
<feature type="region of interest" description="Disordered" evidence="1">
    <location>
        <begin position="1"/>
        <end position="74"/>
    </location>
</feature>
<dbReference type="Proteomes" id="UP001287286">
    <property type="component" value="Unassembled WGS sequence"/>
</dbReference>
<sequence length="593" mass="65715">MADTSKTSTPTQHVNGKDKAPAGRLLTPEPTPGVEDGRIAADIARRAAEAAQDQAPSAPAKSPTQSPQDAAKAVDEEIERIMKCPKDAYAEILSINPDSTDADKLVAWRRLGCMTHPHHCRRKNAKDAFEKLQDAASKFGVDQPFIGEVYFWDGKTDLQADDDSANETDDEGEMEEDDIPIPPTRVKDAYREATPLLYKLGQNPEDEAVLKQLDEINNGIKEGNKSQNAETENESERVSDSQWLIPATFFGPHYEIVLEGYRILHDHPEDQAVKRRISIEKELIDALIRKHHFPAEWTVTSADDYLKQRHSEAAVADAVTAELPKLEGVHVEYPWPTARAADGGLIIGVRRHGSWGTQVCIERVEEGGQIIRRLEAASEVGLLEVEKYKATAGHKILSDGQSTWSNKDRSDFEELLWVTKSQTQRKNQAAGRKDPAADCCVRFRKRGINILTATSLGRVLGTASANAQIDNICKRDGILPPWQAGHVSSFEDPAKVEKDPVRRRALKDSRANKTAASEGEQRKQRSQSDSSEGQLGLSDASEQRLQRLEAMMIDLAETQKTMNMTVTKTMAAMAEMFEQFMRANMASLEASGK</sequence>
<evidence type="ECO:0000313" key="3">
    <source>
        <dbReference type="Proteomes" id="UP001287286"/>
    </source>
</evidence>
<feature type="compositionally biased region" description="Basic and acidic residues" evidence="1">
    <location>
        <begin position="492"/>
        <end position="511"/>
    </location>
</feature>
<name>A0ABR0BDH2_PURLI</name>
<organism evidence="2 3">
    <name type="scientific">Purpureocillium lilacinum</name>
    <name type="common">Paecilomyces lilacinus</name>
    <dbReference type="NCBI Taxonomy" id="33203"/>
    <lineage>
        <taxon>Eukaryota</taxon>
        <taxon>Fungi</taxon>
        <taxon>Dikarya</taxon>
        <taxon>Ascomycota</taxon>
        <taxon>Pezizomycotina</taxon>
        <taxon>Sordariomycetes</taxon>
        <taxon>Hypocreomycetidae</taxon>
        <taxon>Hypocreales</taxon>
        <taxon>Ophiocordycipitaceae</taxon>
        <taxon>Purpureocillium</taxon>
    </lineage>
</organism>
<reference evidence="2 3" key="1">
    <citation type="journal article" date="2024" name="Microbiol. Resour. Announc.">
        <title>Genome annotations for the ascomycete fungi Trichoderma harzianum, Trichoderma aggressivum, and Purpureocillium lilacinum.</title>
        <authorList>
            <person name="Beijen E.P.W."/>
            <person name="Ohm R.A."/>
        </authorList>
    </citation>
    <scope>NUCLEOTIDE SEQUENCE [LARGE SCALE GENOMIC DNA]</scope>
    <source>
        <strain evidence="2 3">CBS 150709</strain>
    </source>
</reference>
<feature type="compositionally biased region" description="Acidic residues" evidence="1">
    <location>
        <begin position="159"/>
        <end position="179"/>
    </location>
</feature>
<gene>
    <name evidence="2" type="ORF">Purlil1_13706</name>
</gene>
<feature type="compositionally biased region" description="Low complexity" evidence="1">
    <location>
        <begin position="49"/>
        <end position="60"/>
    </location>
</feature>
<keyword evidence="3" id="KW-1185">Reference proteome</keyword>
<feature type="compositionally biased region" description="Polar residues" evidence="1">
    <location>
        <begin position="1"/>
        <end position="14"/>
    </location>
</feature>
<dbReference type="InterPro" id="IPR036869">
    <property type="entry name" value="J_dom_sf"/>
</dbReference>
<feature type="region of interest" description="Disordered" evidence="1">
    <location>
        <begin position="158"/>
        <end position="182"/>
    </location>
</feature>
<evidence type="ECO:0008006" key="4">
    <source>
        <dbReference type="Google" id="ProtNLM"/>
    </source>
</evidence>
<feature type="compositionally biased region" description="Basic and acidic residues" evidence="1">
    <location>
        <begin position="35"/>
        <end position="48"/>
    </location>
</feature>
<proteinExistence type="predicted"/>
<accession>A0ABR0BDH2</accession>
<comment type="caution">
    <text evidence="2">The sequence shown here is derived from an EMBL/GenBank/DDBJ whole genome shotgun (WGS) entry which is preliminary data.</text>
</comment>
<feature type="region of interest" description="Disordered" evidence="1">
    <location>
        <begin position="490"/>
        <end position="539"/>
    </location>
</feature>